<evidence type="ECO:0000313" key="4">
    <source>
        <dbReference type="EMBL" id="QGO07667.1"/>
    </source>
</evidence>
<dbReference type="OrthoDB" id="5616165at2"/>
<evidence type="ECO:0000256" key="1">
    <source>
        <dbReference type="SAM" id="Phobius"/>
    </source>
</evidence>
<dbReference type="RefSeq" id="WP_016210862.1">
    <property type="nucleotide sequence ID" value="NZ_CP012413.1"/>
</dbReference>
<keyword evidence="1" id="KW-0812">Transmembrane</keyword>
<feature type="transmembrane region" description="Helical" evidence="1">
    <location>
        <begin position="31"/>
        <end position="48"/>
    </location>
</feature>
<dbReference type="Proteomes" id="UP000029558">
    <property type="component" value="Chromosome"/>
</dbReference>
<evidence type="ECO:0000313" key="3">
    <source>
        <dbReference type="EMBL" id="QGO04713.1"/>
    </source>
</evidence>
<keyword evidence="6" id="KW-1185">Reference proteome</keyword>
<keyword evidence="1" id="KW-1133">Transmembrane helix</keyword>
<protein>
    <submittedName>
        <fullName evidence="2">Membrane protein</fullName>
    </submittedName>
</protein>
<keyword evidence="1" id="KW-0472">Membrane</keyword>
<reference evidence="2" key="2">
    <citation type="submission" date="2015-08" db="EMBL/GenBank/DDBJ databases">
        <title>Complete genome sequence of Piscirickettsia salmonis strain PM32597B1.</title>
        <authorList>
            <person name="Bohle H."/>
            <person name="Henriquez P."/>
            <person name="Navas E."/>
            <person name="Grothusen H."/>
            <person name="Bustamante F."/>
            <person name="Bustos P."/>
            <person name="Bustos P."/>
            <person name="Mancilla M."/>
        </authorList>
    </citation>
    <scope>NUCLEOTIDE SEQUENCE</scope>
    <source>
        <strain evidence="2">PM32597B1</strain>
    </source>
</reference>
<reference evidence="2 5" key="1">
    <citation type="journal article" date="2014" name="Genome Announc.">
        <title>Comparative Genome Analysis of Two Isolates of the Fish Pathogen Piscirickettsia salmonis from Different Hosts Reveals Major Differences in Virulence-Associated Secretion Systems.</title>
        <authorList>
            <person name="Bohle H."/>
            <person name="Henriquez P."/>
            <person name="Grothusen H."/>
            <person name="Navas E."/>
            <person name="Sandoval A."/>
            <person name="Bustamante F."/>
            <person name="Bustos P."/>
            <person name="Mancilla M."/>
        </authorList>
    </citation>
    <scope>NUCLEOTIDE SEQUENCE [LARGE SCALE GENOMIC DNA]</scope>
    <source>
        <strain evidence="5">B1-32597</strain>
        <strain evidence="2">PM32597B1</strain>
    </source>
</reference>
<dbReference type="Proteomes" id="UP000422232">
    <property type="component" value="Plasmid unnamed1"/>
</dbReference>
<dbReference type="EMBL" id="CP012508">
    <property type="protein sequence ID" value="ALB21503.1"/>
    <property type="molecule type" value="Genomic_DNA"/>
</dbReference>
<feature type="transmembrane region" description="Helical" evidence="1">
    <location>
        <begin position="54"/>
        <end position="72"/>
    </location>
</feature>
<dbReference type="STRING" id="1238.AWJ11_01595"/>
<dbReference type="GeneID" id="66739528"/>
<evidence type="ECO:0000313" key="5">
    <source>
        <dbReference type="Proteomes" id="UP000029558"/>
    </source>
</evidence>
<proteinExistence type="predicted"/>
<geneLocation type="plasmid" evidence="4 6">
    <name>unnamed1</name>
</geneLocation>
<feature type="transmembrane region" description="Helical" evidence="1">
    <location>
        <begin position="6"/>
        <end position="24"/>
    </location>
</feature>
<evidence type="ECO:0000313" key="6">
    <source>
        <dbReference type="Proteomes" id="UP000422232"/>
    </source>
</evidence>
<accession>A0A095BSE2</accession>
<dbReference type="EMBL" id="CP038908">
    <property type="protein sequence ID" value="QGO04713.1"/>
    <property type="molecule type" value="Genomic_DNA"/>
</dbReference>
<reference evidence="3 6" key="3">
    <citation type="submission" date="2019-04" db="EMBL/GenBank/DDBJ databases">
        <title>Complete genome sequencing of Piscirickettsia salmonis strain Psal-009.</title>
        <authorList>
            <person name="Schober I."/>
            <person name="Bunk B."/>
            <person name="Sproer C."/>
            <person name="Carril G.P."/>
            <person name="Riedel T."/>
            <person name="Flores-Herrera P.A."/>
            <person name="Nourdin-Galindo G."/>
            <person name="Marshall S.H."/>
            <person name="Overmann J."/>
        </authorList>
    </citation>
    <scope>NUCLEOTIDE SEQUENCE [LARGE SCALE GENOMIC DNA]</scope>
    <source>
        <strain evidence="3 6">Psal-009</strain>
        <plasmid evidence="4 6">unnamed1</plasmid>
    </source>
</reference>
<keyword evidence="4" id="KW-0614">Plasmid</keyword>
<gene>
    <name evidence="2" type="ORF">KU39_319</name>
    <name evidence="3" type="ORF">Psal009_00585</name>
    <name evidence="4" type="ORF">Psal009_03626</name>
</gene>
<dbReference type="Proteomes" id="UP000422232">
    <property type="component" value="Chromosome"/>
</dbReference>
<evidence type="ECO:0000313" key="2">
    <source>
        <dbReference type="EMBL" id="ALB21503.1"/>
    </source>
</evidence>
<dbReference type="EMBL" id="CP038909">
    <property type="protein sequence ID" value="QGO07667.1"/>
    <property type="molecule type" value="Genomic_DNA"/>
</dbReference>
<organism evidence="2 5">
    <name type="scientific">Piscirickettsia salmonis</name>
    <dbReference type="NCBI Taxonomy" id="1238"/>
    <lineage>
        <taxon>Bacteria</taxon>
        <taxon>Pseudomonadati</taxon>
        <taxon>Pseudomonadota</taxon>
        <taxon>Gammaproteobacteria</taxon>
        <taxon>Thiotrichales</taxon>
        <taxon>Piscirickettsiaceae</taxon>
        <taxon>Piscirickettsia</taxon>
    </lineage>
</organism>
<name>A0A095BSE2_PISSA</name>
<sequence>MLPEWVNGLGYIMSLGAMAGAYLVARRIPMWAFLLWSVTNLYEFWVAAFYYHNIWMSVQFGFFFLNSIYGIYSWKKHPVKT</sequence>
<dbReference type="AlphaFoldDB" id="A0A095BSE2"/>